<name>A0ABQ8GQA7_9PEZI</name>
<keyword evidence="3 5" id="KW-1133">Transmembrane helix</keyword>
<dbReference type="PANTHER" id="PTHR10989">
    <property type="entry name" value="ANDROGEN-INDUCED PROTEIN 1-RELATED"/>
    <property type="match status" value="1"/>
</dbReference>
<keyword evidence="2 5" id="KW-0812">Transmembrane</keyword>
<proteinExistence type="predicted"/>
<dbReference type="Pfam" id="PF04750">
    <property type="entry name" value="Far-17a_AIG1"/>
    <property type="match status" value="1"/>
</dbReference>
<accession>A0ABQ8GQA7</accession>
<comment type="caution">
    <text evidence="6">The sequence shown here is derived from an EMBL/GenBank/DDBJ whole genome shotgun (WGS) entry which is preliminary data.</text>
</comment>
<dbReference type="EMBL" id="JAGTJR010000003">
    <property type="protein sequence ID" value="KAH7062341.1"/>
    <property type="molecule type" value="Genomic_DNA"/>
</dbReference>
<evidence type="ECO:0000256" key="1">
    <source>
        <dbReference type="ARBA" id="ARBA00004127"/>
    </source>
</evidence>
<sequence length="255" mass="27753">MSTTGKIQNAAVQGGQKLAARHPLQRLDSPSRGASALLHTLGCCSFTYSFWYLFHFPNLISEAWGWHLQFLTTCGLALATLTYALALFSDLTLSPALYRLKNLLSLTSAPLECCITILYWTIKAIDPRLLQHPDLLDLALLPDLSFHLNPALLLTADLLFFSPPWTLSAAPAIGVSGAIAVAYWFWVEACFAHNGFYPYPLFGQLDTVGRAVLFAGAAAIMAVSTLALKKVYEIVNGKMDSKGSASGVEDVKKEL</sequence>
<protein>
    <submittedName>
        <fullName evidence="6">FAR-17a/AIG1-like protein-domain-containing protein</fullName>
    </submittedName>
</protein>
<keyword evidence="7" id="KW-1185">Reference proteome</keyword>
<evidence type="ECO:0000256" key="3">
    <source>
        <dbReference type="ARBA" id="ARBA00022989"/>
    </source>
</evidence>
<feature type="transmembrane region" description="Helical" evidence="5">
    <location>
        <begin position="36"/>
        <end position="54"/>
    </location>
</feature>
<comment type="subcellular location">
    <subcellularLocation>
        <location evidence="1">Endomembrane system</location>
        <topology evidence="1">Multi-pass membrane protein</topology>
    </subcellularLocation>
</comment>
<evidence type="ECO:0000256" key="2">
    <source>
        <dbReference type="ARBA" id="ARBA00022692"/>
    </source>
</evidence>
<keyword evidence="4 5" id="KW-0472">Membrane</keyword>
<evidence type="ECO:0000313" key="7">
    <source>
        <dbReference type="Proteomes" id="UP000774617"/>
    </source>
</evidence>
<evidence type="ECO:0000256" key="5">
    <source>
        <dbReference type="SAM" id="Phobius"/>
    </source>
</evidence>
<evidence type="ECO:0000313" key="6">
    <source>
        <dbReference type="EMBL" id="KAH7062341.1"/>
    </source>
</evidence>
<feature type="transmembrane region" description="Helical" evidence="5">
    <location>
        <begin position="66"/>
        <end position="88"/>
    </location>
</feature>
<feature type="transmembrane region" description="Helical" evidence="5">
    <location>
        <begin position="167"/>
        <end position="187"/>
    </location>
</feature>
<gene>
    <name evidence="6" type="ORF">B0J12DRAFT_563465</name>
</gene>
<organism evidence="6 7">
    <name type="scientific">Macrophomina phaseolina</name>
    <dbReference type="NCBI Taxonomy" id="35725"/>
    <lineage>
        <taxon>Eukaryota</taxon>
        <taxon>Fungi</taxon>
        <taxon>Dikarya</taxon>
        <taxon>Ascomycota</taxon>
        <taxon>Pezizomycotina</taxon>
        <taxon>Dothideomycetes</taxon>
        <taxon>Dothideomycetes incertae sedis</taxon>
        <taxon>Botryosphaeriales</taxon>
        <taxon>Botryosphaeriaceae</taxon>
        <taxon>Macrophomina</taxon>
    </lineage>
</organism>
<dbReference type="PANTHER" id="PTHR10989:SF16">
    <property type="entry name" value="AT02829P-RELATED"/>
    <property type="match status" value="1"/>
</dbReference>
<evidence type="ECO:0000256" key="4">
    <source>
        <dbReference type="ARBA" id="ARBA00023136"/>
    </source>
</evidence>
<feature type="transmembrane region" description="Helical" evidence="5">
    <location>
        <begin position="207"/>
        <end position="228"/>
    </location>
</feature>
<dbReference type="InterPro" id="IPR006838">
    <property type="entry name" value="ADTRP_AIG1"/>
</dbReference>
<dbReference type="Proteomes" id="UP000774617">
    <property type="component" value="Unassembled WGS sequence"/>
</dbReference>
<reference evidence="6 7" key="1">
    <citation type="journal article" date="2021" name="Nat. Commun.">
        <title>Genetic determinants of endophytism in the Arabidopsis root mycobiome.</title>
        <authorList>
            <person name="Mesny F."/>
            <person name="Miyauchi S."/>
            <person name="Thiergart T."/>
            <person name="Pickel B."/>
            <person name="Atanasova L."/>
            <person name="Karlsson M."/>
            <person name="Huettel B."/>
            <person name="Barry K.W."/>
            <person name="Haridas S."/>
            <person name="Chen C."/>
            <person name="Bauer D."/>
            <person name="Andreopoulos W."/>
            <person name="Pangilinan J."/>
            <person name="LaButti K."/>
            <person name="Riley R."/>
            <person name="Lipzen A."/>
            <person name="Clum A."/>
            <person name="Drula E."/>
            <person name="Henrissat B."/>
            <person name="Kohler A."/>
            <person name="Grigoriev I.V."/>
            <person name="Martin F.M."/>
            <person name="Hacquard S."/>
        </authorList>
    </citation>
    <scope>NUCLEOTIDE SEQUENCE [LARGE SCALE GENOMIC DNA]</scope>
    <source>
        <strain evidence="6 7">MPI-SDFR-AT-0080</strain>
    </source>
</reference>